<accession>A0ABR2JEE8</accession>
<dbReference type="InterPro" id="IPR001245">
    <property type="entry name" value="Ser-Thr/Tyr_kinase_cat_dom"/>
</dbReference>
<comment type="caution">
    <text evidence="3">The sequence shown here is derived from an EMBL/GenBank/DDBJ whole genome shotgun (WGS) entry which is preliminary data.</text>
</comment>
<dbReference type="Pfam" id="PF07714">
    <property type="entry name" value="PK_Tyr_Ser-Thr"/>
    <property type="match status" value="1"/>
</dbReference>
<dbReference type="Proteomes" id="UP001470230">
    <property type="component" value="Unassembled WGS sequence"/>
</dbReference>
<keyword evidence="3" id="KW-0808">Transferase</keyword>
<feature type="domain" description="Protein kinase" evidence="2">
    <location>
        <begin position="380"/>
        <end position="654"/>
    </location>
</feature>
<evidence type="ECO:0000259" key="2">
    <source>
        <dbReference type="PROSITE" id="PS50011"/>
    </source>
</evidence>
<dbReference type="InterPro" id="IPR000719">
    <property type="entry name" value="Prot_kinase_dom"/>
</dbReference>
<protein>
    <submittedName>
        <fullName evidence="3">Serine/threonine-protein kinase PAK 6</fullName>
    </submittedName>
</protein>
<feature type="coiled-coil region" evidence="1">
    <location>
        <begin position="328"/>
        <end position="355"/>
    </location>
</feature>
<evidence type="ECO:0000256" key="1">
    <source>
        <dbReference type="SAM" id="Coils"/>
    </source>
</evidence>
<feature type="domain" description="Protein kinase" evidence="2">
    <location>
        <begin position="20"/>
        <end position="311"/>
    </location>
</feature>
<dbReference type="PANTHER" id="PTHR44329">
    <property type="entry name" value="SERINE/THREONINE-PROTEIN KINASE TNNI3K-RELATED"/>
    <property type="match status" value="1"/>
</dbReference>
<keyword evidence="1" id="KW-0175">Coiled coil</keyword>
<dbReference type="EMBL" id="JAPFFF010000012">
    <property type="protein sequence ID" value="KAK8876319.1"/>
    <property type="molecule type" value="Genomic_DNA"/>
</dbReference>
<proteinExistence type="predicted"/>
<dbReference type="Pfam" id="PF00069">
    <property type="entry name" value="Pkinase"/>
    <property type="match status" value="1"/>
</dbReference>
<dbReference type="InterPro" id="IPR051681">
    <property type="entry name" value="Ser/Thr_Kinases-Pseudokinases"/>
</dbReference>
<dbReference type="GO" id="GO:0016301">
    <property type="term" value="F:kinase activity"/>
    <property type="evidence" value="ECO:0007669"/>
    <property type="project" value="UniProtKB-KW"/>
</dbReference>
<reference evidence="3 4" key="1">
    <citation type="submission" date="2024-04" db="EMBL/GenBank/DDBJ databases">
        <title>Tritrichomonas musculus Genome.</title>
        <authorList>
            <person name="Alves-Ferreira E."/>
            <person name="Grigg M."/>
            <person name="Lorenzi H."/>
            <person name="Galac M."/>
        </authorList>
    </citation>
    <scope>NUCLEOTIDE SEQUENCE [LARGE SCALE GENOMIC DNA]</scope>
    <source>
        <strain evidence="3 4">EAF2021</strain>
    </source>
</reference>
<keyword evidence="4" id="KW-1185">Reference proteome</keyword>
<name>A0ABR2JEE8_9EUKA</name>
<dbReference type="SUPFAM" id="SSF56112">
    <property type="entry name" value="Protein kinase-like (PK-like)"/>
    <property type="match status" value="2"/>
</dbReference>
<dbReference type="InterPro" id="IPR011009">
    <property type="entry name" value="Kinase-like_dom_sf"/>
</dbReference>
<evidence type="ECO:0000313" key="4">
    <source>
        <dbReference type="Proteomes" id="UP001470230"/>
    </source>
</evidence>
<dbReference type="InterPro" id="IPR008271">
    <property type="entry name" value="Ser/Thr_kinase_AS"/>
</dbReference>
<gene>
    <name evidence="3" type="ORF">M9Y10_006515</name>
</gene>
<organism evidence="3 4">
    <name type="scientific">Tritrichomonas musculus</name>
    <dbReference type="NCBI Taxonomy" id="1915356"/>
    <lineage>
        <taxon>Eukaryota</taxon>
        <taxon>Metamonada</taxon>
        <taxon>Parabasalia</taxon>
        <taxon>Tritrichomonadida</taxon>
        <taxon>Tritrichomonadidae</taxon>
        <taxon>Tritrichomonas</taxon>
    </lineage>
</organism>
<dbReference type="PROSITE" id="PS00108">
    <property type="entry name" value="PROTEIN_KINASE_ST"/>
    <property type="match status" value="1"/>
</dbReference>
<dbReference type="SMART" id="SM00220">
    <property type="entry name" value="S_TKc"/>
    <property type="match status" value="1"/>
</dbReference>
<dbReference type="PROSITE" id="PS50011">
    <property type="entry name" value="PROTEIN_KINASE_DOM"/>
    <property type="match status" value="2"/>
</dbReference>
<evidence type="ECO:0000313" key="3">
    <source>
        <dbReference type="EMBL" id="KAK8876319.1"/>
    </source>
</evidence>
<sequence length="678" mass="79250">MLNNQANTPISFKDYKFDFNRRVEYSGLNYYMRFLYASNEKTGKEIVIQYLENCCKELQTEVYEMIDSNYRDLPGVVKIIGFSLPLVDGKNSKCLEINPSDELWKEIKADSLTIIIIYEFLENDFIKLNNFFLRSEGAKESKINPTIRSKIIFGIASIMNQANKNKFNLPLRLENILLNDKKEPKIFIPTFADHLNQIKDIVEPTRMVAVPYEVSPEAIQEEEEEEEKRGVYSYGMMLYRMFTNDVIMDKNKKQIRNHVFHLKIIRGERPERTKNIPECYWELIQKCWAINQCDRPTFDEIVETLKDDKFALEEFGMKTDLKELHKYQKSFEQKEEESNSDLKQLQKELSDFKLLLNDPEDEKPYNENCFIGEDEEEAYHDVLDKVGEGATSVTYKVVDKRTGKFMCKKVLKENKDDKAAFKNLKDILKEFEVLHGMKYPCICKAIGVNTSEPVKDGNLKSDKKITTVAIFLDFVENKLSDVLKSGIINNTFKTRIVVEIVHAMNYIHKHGMIHRDLKIDNIMLNSVFEVKLVDFGLVRIHEVFNNDYSFLNDSMTKGVGTLAYMSPEMMNEEHYDYKTDVYSFGIVLYFIFIGKLPKQGMKDKMNGKMIDLPSSSPDISQFCIDLIKKCLKVDPNERPSFEDILIDIRNHNYQLAGNIDRSVIYLRDQQLELFDKYK</sequence>
<keyword evidence="3" id="KW-0418">Kinase</keyword>
<dbReference type="Gene3D" id="1.10.510.10">
    <property type="entry name" value="Transferase(Phosphotransferase) domain 1"/>
    <property type="match status" value="2"/>
</dbReference>